<reference evidence="1 2" key="1">
    <citation type="submission" date="2014-04" db="EMBL/GenBank/DDBJ databases">
        <authorList>
            <consortium name="DOE Joint Genome Institute"/>
            <person name="Kuo A."/>
            <person name="Girlanda M."/>
            <person name="Perotto S."/>
            <person name="Kohler A."/>
            <person name="Nagy L.G."/>
            <person name="Floudas D."/>
            <person name="Copeland A."/>
            <person name="Barry K.W."/>
            <person name="Cichocki N."/>
            <person name="Veneault-Fourrey C."/>
            <person name="LaButti K."/>
            <person name="Lindquist E.A."/>
            <person name="Lipzen A."/>
            <person name="Lundell T."/>
            <person name="Morin E."/>
            <person name="Murat C."/>
            <person name="Sun H."/>
            <person name="Tunlid A."/>
            <person name="Henrissat B."/>
            <person name="Grigoriev I.V."/>
            <person name="Hibbett D.S."/>
            <person name="Martin F."/>
            <person name="Nordberg H.P."/>
            <person name="Cantor M.N."/>
            <person name="Hua S.X."/>
        </authorList>
    </citation>
    <scope>NUCLEOTIDE SEQUENCE [LARGE SCALE GENOMIC DNA]</scope>
    <source>
        <strain evidence="1 2">MUT 4182</strain>
    </source>
</reference>
<gene>
    <name evidence="1" type="ORF">M407DRAFT_116562</name>
</gene>
<dbReference type="OrthoDB" id="330772at2759"/>
<dbReference type="EMBL" id="KN823104">
    <property type="protein sequence ID" value="KIO22646.1"/>
    <property type="molecule type" value="Genomic_DNA"/>
</dbReference>
<protein>
    <submittedName>
        <fullName evidence="1">Uncharacterized protein</fullName>
    </submittedName>
</protein>
<dbReference type="AlphaFoldDB" id="A0A0C3QBQ9"/>
<dbReference type="HOGENOM" id="CLU_2833038_0_0_1"/>
<accession>A0A0C3QBQ9</accession>
<evidence type="ECO:0000313" key="1">
    <source>
        <dbReference type="EMBL" id="KIO22646.1"/>
    </source>
</evidence>
<evidence type="ECO:0000313" key="2">
    <source>
        <dbReference type="Proteomes" id="UP000054248"/>
    </source>
</evidence>
<organism evidence="1 2">
    <name type="scientific">Tulasnella calospora MUT 4182</name>
    <dbReference type="NCBI Taxonomy" id="1051891"/>
    <lineage>
        <taxon>Eukaryota</taxon>
        <taxon>Fungi</taxon>
        <taxon>Dikarya</taxon>
        <taxon>Basidiomycota</taxon>
        <taxon>Agaricomycotina</taxon>
        <taxon>Agaricomycetes</taxon>
        <taxon>Cantharellales</taxon>
        <taxon>Tulasnellaceae</taxon>
        <taxon>Tulasnella</taxon>
    </lineage>
</organism>
<name>A0A0C3QBQ9_9AGAM</name>
<keyword evidence="2" id="KW-1185">Reference proteome</keyword>
<sequence>MINRDVNLVLRQEEAKRDRHNTIRKEEELAIKDELMKFPQNCFPRFGRFLLTSDDISSRQRRKQGV</sequence>
<proteinExistence type="predicted"/>
<reference evidence="2" key="2">
    <citation type="submission" date="2015-01" db="EMBL/GenBank/DDBJ databases">
        <title>Evolutionary Origins and Diversification of the Mycorrhizal Mutualists.</title>
        <authorList>
            <consortium name="DOE Joint Genome Institute"/>
            <consortium name="Mycorrhizal Genomics Consortium"/>
            <person name="Kohler A."/>
            <person name="Kuo A."/>
            <person name="Nagy L.G."/>
            <person name="Floudas D."/>
            <person name="Copeland A."/>
            <person name="Barry K.W."/>
            <person name="Cichocki N."/>
            <person name="Veneault-Fourrey C."/>
            <person name="LaButti K."/>
            <person name="Lindquist E.A."/>
            <person name="Lipzen A."/>
            <person name="Lundell T."/>
            <person name="Morin E."/>
            <person name="Murat C."/>
            <person name="Riley R."/>
            <person name="Ohm R."/>
            <person name="Sun H."/>
            <person name="Tunlid A."/>
            <person name="Henrissat B."/>
            <person name="Grigoriev I.V."/>
            <person name="Hibbett D.S."/>
            <person name="Martin F."/>
        </authorList>
    </citation>
    <scope>NUCLEOTIDE SEQUENCE [LARGE SCALE GENOMIC DNA]</scope>
    <source>
        <strain evidence="2">MUT 4182</strain>
    </source>
</reference>
<dbReference type="Proteomes" id="UP000054248">
    <property type="component" value="Unassembled WGS sequence"/>
</dbReference>